<protein>
    <recommendedName>
        <fullName evidence="11">Ketoreductase domain-containing protein</fullName>
    </recommendedName>
</protein>
<evidence type="ECO:0000259" key="11">
    <source>
        <dbReference type="SMART" id="SM00822"/>
    </source>
</evidence>
<proteinExistence type="inferred from homology"/>
<dbReference type="InterPro" id="IPR057326">
    <property type="entry name" value="KR_dom"/>
</dbReference>
<dbReference type="HOGENOM" id="CLU_332007_0_0_4"/>
<reference evidence="12 13" key="1">
    <citation type="journal article" date="2006" name="J. Bacteriol.">
        <title>The genome sequence of the obligately chemolithoautotrophic, facultatively anaerobic bacterium Thiobacillus denitrificans.</title>
        <authorList>
            <person name="Beller H.R."/>
            <person name="Chain P.S."/>
            <person name="Letain T.E."/>
            <person name="Chakicherla A."/>
            <person name="Larimer F.W."/>
            <person name="Richardson P.M."/>
            <person name="Coleman M.A."/>
            <person name="Wood A.P."/>
            <person name="Kelly D.P."/>
        </authorList>
    </citation>
    <scope>NUCLEOTIDE SEQUENCE [LARGE SCALE GENOMIC DNA]</scope>
    <source>
        <strain evidence="12 13">ATCC 25259</strain>
    </source>
</reference>
<dbReference type="OrthoDB" id="9801056at2"/>
<evidence type="ECO:0000256" key="4">
    <source>
        <dbReference type="ARBA" id="ARBA00022719"/>
    </source>
</evidence>
<dbReference type="Pfam" id="PF07884">
    <property type="entry name" value="VKOR"/>
    <property type="match status" value="1"/>
</dbReference>
<evidence type="ECO:0000256" key="6">
    <source>
        <dbReference type="ARBA" id="ARBA00023002"/>
    </source>
</evidence>
<accession>Q3SIV1</accession>
<feature type="transmembrane region" description="Helical" evidence="10">
    <location>
        <begin position="752"/>
        <end position="769"/>
    </location>
</feature>
<keyword evidence="5 10" id="KW-1133">Transmembrane helix</keyword>
<feature type="transmembrane region" description="Helical" evidence="10">
    <location>
        <begin position="611"/>
        <end position="632"/>
    </location>
</feature>
<feature type="transmembrane region" description="Helical" evidence="10">
    <location>
        <begin position="774"/>
        <end position="790"/>
    </location>
</feature>
<name>Q3SIV1_THIDA</name>
<feature type="domain" description="Ketoreductase" evidence="11">
    <location>
        <begin position="20"/>
        <end position="161"/>
    </location>
</feature>
<dbReference type="RefSeq" id="WP_011311983.1">
    <property type="nucleotide sequence ID" value="NC_007404.1"/>
</dbReference>
<keyword evidence="9" id="KW-0676">Redox-active center</keyword>
<comment type="similarity">
    <text evidence="2">Belongs to the VKOR family.</text>
</comment>
<dbReference type="AlphaFoldDB" id="Q3SIV1"/>
<evidence type="ECO:0000256" key="5">
    <source>
        <dbReference type="ARBA" id="ARBA00022989"/>
    </source>
</evidence>
<dbReference type="InterPro" id="IPR005530">
    <property type="entry name" value="SPW"/>
</dbReference>
<keyword evidence="3 10" id="KW-0812">Transmembrane</keyword>
<dbReference type="InterPro" id="IPR012932">
    <property type="entry name" value="VKOR"/>
</dbReference>
<dbReference type="InterPro" id="IPR050177">
    <property type="entry name" value="Lipid_A_modif_metabolic_enz"/>
</dbReference>
<gene>
    <name evidence="12" type="ordered locus">Tbd_1471</name>
</gene>
<keyword evidence="7 10" id="KW-0472">Membrane</keyword>
<dbReference type="InterPro" id="IPR038354">
    <property type="entry name" value="VKOR_sf"/>
</dbReference>
<dbReference type="GO" id="GO:0048038">
    <property type="term" value="F:quinone binding"/>
    <property type="evidence" value="ECO:0007669"/>
    <property type="project" value="UniProtKB-KW"/>
</dbReference>
<dbReference type="EMBL" id="CP000116">
    <property type="protein sequence ID" value="AAZ97424.1"/>
    <property type="molecule type" value="Genomic_DNA"/>
</dbReference>
<evidence type="ECO:0000313" key="12">
    <source>
        <dbReference type="EMBL" id="AAZ97424.1"/>
    </source>
</evidence>
<sequence>MGEAISNPADDVADSATTKPLVLLTGATGFLGRALSAALSAAGYTLVCLDRTPKQLAHAESLRCDLTSDESVDAALREVKQRHGTRIAAVVHLAGYYDFSGEANPLYRAVNVDGTRRLLKALQAFEVEQFVYASTMLVHAPTTPGVPIDESSPLAPRWAYPQSKLETEAVVAEAHGAIPYVLLRIAGVYTSAVQPPTLAHQIRWIYERKLEARLFPGETSHGQSFIHIDDLCDALVRVVQRRTSLPPDLALLVGEPVPLSYDATQNRLGTLIHGEHWETETLPKPLAKAGAMLQRTLETVVPDSVDRGEKPFVKPFMVELADDHYELDVSRAHALLGWTPRHSLRDELPGIVAALKADPLDWYRANKIPPPEWLETLTEHPDDAHALLENAETTARGQHAQYLWAHFLNIGLGLWLMSSPPILGYPDQAMTLNDVISGALVLIFGTLSLSRHFAWARVVTASVGVWLLFAPLVFWAPTAAGYLNDTLVGALVIGFSMLVPPTPGVGVAARTTGPDVPPGWDYTPSGWTQRIPIIALAFVGLAISRYLAAYQLGHTESAWDPFFGEGTERIITSEVSQAWPVPDAGLGATTYMLEILTGIIGGRARWRTMPWLVVLFGVMIVPLGAISLFFIIIQPIVIGTWCTLCLVAAAAMLLQIPYSLDELVASGQFLLDRRRQGKSLILAFFRGDTMEGGARTPGDDFERPAREVLRDMLGGGVNAPWTLLASAALGIWMMCTRLVFDTAGAQADSDHLLGALVITASISALAEAARPLRFVNALLGIALMFAPFMFDGGSLVADAAGILAGLLLIALSMPRGRIDNHYGAWSRYLL</sequence>
<organism evidence="12 13">
    <name type="scientific">Thiobacillus denitrificans (strain ATCC 25259 / T1)</name>
    <dbReference type="NCBI Taxonomy" id="292415"/>
    <lineage>
        <taxon>Bacteria</taxon>
        <taxon>Pseudomonadati</taxon>
        <taxon>Pseudomonadota</taxon>
        <taxon>Betaproteobacteria</taxon>
        <taxon>Nitrosomonadales</taxon>
        <taxon>Thiobacillaceae</taxon>
        <taxon>Thiobacillus</taxon>
    </lineage>
</organism>
<dbReference type="CDD" id="cd12919">
    <property type="entry name" value="VKOR_2"/>
    <property type="match status" value="1"/>
</dbReference>
<feature type="transmembrane region" description="Helical" evidence="10">
    <location>
        <begin position="455"/>
        <end position="475"/>
    </location>
</feature>
<dbReference type="KEGG" id="tbd:Tbd_1471"/>
<evidence type="ECO:0000313" key="13">
    <source>
        <dbReference type="Proteomes" id="UP000008291"/>
    </source>
</evidence>
<dbReference type="InterPro" id="IPR001509">
    <property type="entry name" value="Epimerase_deHydtase"/>
</dbReference>
<feature type="transmembrane region" description="Helical" evidence="10">
    <location>
        <begin position="487"/>
        <end position="509"/>
    </location>
</feature>
<feature type="transmembrane region" description="Helical" evidence="10">
    <location>
        <begin position="638"/>
        <end position="660"/>
    </location>
</feature>
<keyword evidence="13" id="KW-1185">Reference proteome</keyword>
<evidence type="ECO:0000256" key="1">
    <source>
        <dbReference type="ARBA" id="ARBA00004141"/>
    </source>
</evidence>
<dbReference type="Proteomes" id="UP000008291">
    <property type="component" value="Chromosome"/>
</dbReference>
<evidence type="ECO:0000256" key="8">
    <source>
        <dbReference type="ARBA" id="ARBA00023157"/>
    </source>
</evidence>
<dbReference type="GO" id="GO:0016020">
    <property type="term" value="C:membrane"/>
    <property type="evidence" value="ECO:0007669"/>
    <property type="project" value="UniProtKB-SubCell"/>
</dbReference>
<dbReference type="Pfam" id="PF01370">
    <property type="entry name" value="Epimerase"/>
    <property type="match status" value="1"/>
</dbReference>
<dbReference type="Gene3D" id="1.20.1440.130">
    <property type="entry name" value="VKOR domain"/>
    <property type="match status" value="1"/>
</dbReference>
<keyword evidence="6" id="KW-0560">Oxidoreductase</keyword>
<dbReference type="STRING" id="292415.Tbd_1471"/>
<dbReference type="SUPFAM" id="SSF51735">
    <property type="entry name" value="NAD(P)-binding Rossmann-fold domains"/>
    <property type="match status" value="1"/>
</dbReference>
<evidence type="ECO:0000256" key="10">
    <source>
        <dbReference type="SAM" id="Phobius"/>
    </source>
</evidence>
<dbReference type="SMART" id="SM00822">
    <property type="entry name" value="PKS_KR"/>
    <property type="match status" value="1"/>
</dbReference>
<evidence type="ECO:0000256" key="7">
    <source>
        <dbReference type="ARBA" id="ARBA00023136"/>
    </source>
</evidence>
<evidence type="ECO:0000256" key="2">
    <source>
        <dbReference type="ARBA" id="ARBA00006214"/>
    </source>
</evidence>
<dbReference type="Gene3D" id="3.40.50.720">
    <property type="entry name" value="NAD(P)-binding Rossmann-like Domain"/>
    <property type="match status" value="1"/>
</dbReference>
<feature type="transmembrane region" description="Helical" evidence="10">
    <location>
        <begin position="796"/>
        <end position="813"/>
    </location>
</feature>
<feature type="transmembrane region" description="Helical" evidence="10">
    <location>
        <begin position="719"/>
        <end position="740"/>
    </location>
</feature>
<evidence type="ECO:0000256" key="9">
    <source>
        <dbReference type="ARBA" id="ARBA00023284"/>
    </source>
</evidence>
<dbReference type="PANTHER" id="PTHR43245">
    <property type="entry name" value="BIFUNCTIONAL POLYMYXIN RESISTANCE PROTEIN ARNA"/>
    <property type="match status" value="1"/>
</dbReference>
<dbReference type="eggNOG" id="COG0451">
    <property type="taxonomic scope" value="Bacteria"/>
</dbReference>
<evidence type="ECO:0000256" key="3">
    <source>
        <dbReference type="ARBA" id="ARBA00022692"/>
    </source>
</evidence>
<feature type="transmembrane region" description="Helical" evidence="10">
    <location>
        <begin position="529"/>
        <end position="548"/>
    </location>
</feature>
<keyword evidence="8" id="KW-1015">Disulfide bond</keyword>
<dbReference type="GO" id="GO:0016491">
    <property type="term" value="F:oxidoreductase activity"/>
    <property type="evidence" value="ECO:0007669"/>
    <property type="project" value="UniProtKB-KW"/>
</dbReference>
<keyword evidence="4" id="KW-0874">Quinone</keyword>
<dbReference type="Pfam" id="PF03779">
    <property type="entry name" value="SPW"/>
    <property type="match status" value="1"/>
</dbReference>
<comment type="subcellular location">
    <subcellularLocation>
        <location evidence="1">Membrane</location>
        <topology evidence="1">Multi-pass membrane protein</topology>
    </subcellularLocation>
</comment>
<dbReference type="InterPro" id="IPR036291">
    <property type="entry name" value="NAD(P)-bd_dom_sf"/>
</dbReference>